<dbReference type="Pfam" id="PF13692">
    <property type="entry name" value="Glyco_trans_1_4"/>
    <property type="match status" value="1"/>
</dbReference>
<dbReference type="PANTHER" id="PTHR12526">
    <property type="entry name" value="GLYCOSYLTRANSFERASE"/>
    <property type="match status" value="1"/>
</dbReference>
<keyword evidence="1" id="KW-0808">Transferase</keyword>
<evidence type="ECO:0000313" key="2">
    <source>
        <dbReference type="Proteomes" id="UP000054262"/>
    </source>
</evidence>
<gene>
    <name evidence="1" type="ORF">MB2181_00375</name>
</gene>
<dbReference type="Gene3D" id="3.40.50.2000">
    <property type="entry name" value="Glycogen Phosphorylase B"/>
    <property type="match status" value="2"/>
</dbReference>
<reference evidence="1 2" key="1">
    <citation type="submission" date="2006-11" db="EMBL/GenBank/DDBJ databases">
        <authorList>
            <person name="Giovannoni S."/>
            <person name="Vergin K."/>
            <person name="Ferriera S."/>
            <person name="Johnson J."/>
            <person name="Kravitz S."/>
            <person name="Beeson K."/>
            <person name="Sutton G."/>
            <person name="Rogers Y.-H."/>
            <person name="Friedman R."/>
            <person name="Frazier M."/>
            <person name="Venter J.C."/>
        </authorList>
    </citation>
    <scope>NUCLEOTIDE SEQUENCE [LARGE SCALE GENOMIC DNA]</scope>
    <source>
        <strain evidence="1 2">HTCC2181</strain>
    </source>
</reference>
<dbReference type="SUPFAM" id="SSF53756">
    <property type="entry name" value="UDP-Glycosyltransferase/glycogen phosphorylase"/>
    <property type="match status" value="1"/>
</dbReference>
<dbReference type="AlphaFoldDB" id="A0P4M2"/>
<name>A0P4M2_9PROT</name>
<comment type="caution">
    <text evidence="1">The sequence shown here is derived from an EMBL/GenBank/DDBJ whole genome shotgun (WGS) entry which is preliminary data.</text>
</comment>
<evidence type="ECO:0000313" key="1">
    <source>
        <dbReference type="EMBL" id="EAV46482.1"/>
    </source>
</evidence>
<keyword evidence="2" id="KW-1185">Reference proteome</keyword>
<organism evidence="1 2">
    <name type="scientific">Methylophilales bacterium HTCC2181</name>
    <dbReference type="NCBI Taxonomy" id="383631"/>
    <lineage>
        <taxon>Bacteria</taxon>
        <taxon>Pseudomonadati</taxon>
        <taxon>Pseudomonadota</taxon>
        <taxon>Betaproteobacteria</taxon>
        <taxon>Nitrosomonadales</taxon>
        <taxon>OM43 clade</taxon>
    </lineage>
</organism>
<dbReference type="PANTHER" id="PTHR12526:SF637">
    <property type="entry name" value="GLYCOSYLTRANSFERASE EPSF-RELATED"/>
    <property type="match status" value="1"/>
</dbReference>
<sequence length="350" mass="39899">MKNPTILWWGRFDKNYSRNRIMRQSLKSLNYQLMDFIPLFSQWGFAEATLRNIKKTDFVWVPCFRQRDIASAHKWCLKHNIKLIIDPLISSWDKRVNEKTNTLSKKSIHKIKQLESALFNKADVVISDTVKHSELFIDDLLVNKNKIYTVFVGAEENIFTPQKINHNDSNSFEVLFYGSFITLQGTTVIIDAAKKMGANGIVKWTLLGNGPELQLCKKLAGASPNISFEASVAYEKLPARIHQADIILGIFGGSKKAGNVIPNKVFQALACGKTVVTRSSFAYPEKVRKTKQGIIFISPNNSEELKNTIQHLVDTRRSIQANNNSAREIYEKNFSQAIIINQLKEVFRNF</sequence>
<dbReference type="GO" id="GO:0016740">
    <property type="term" value="F:transferase activity"/>
    <property type="evidence" value="ECO:0007669"/>
    <property type="project" value="UniProtKB-KW"/>
</dbReference>
<proteinExistence type="predicted"/>
<protein>
    <submittedName>
        <fullName evidence="1">Glycosyltransferase</fullName>
    </submittedName>
</protein>
<dbReference type="EMBL" id="AAUX01000001">
    <property type="protein sequence ID" value="EAV46482.1"/>
    <property type="molecule type" value="Genomic_DNA"/>
</dbReference>
<accession>A0P4M2</accession>
<dbReference type="Proteomes" id="UP000054262">
    <property type="component" value="Unassembled WGS sequence"/>
</dbReference>